<dbReference type="InterPro" id="IPR035897">
    <property type="entry name" value="Toll_tir_struct_dom_sf"/>
</dbReference>
<dbReference type="SMART" id="SM00255">
    <property type="entry name" value="TIR"/>
    <property type="match status" value="1"/>
</dbReference>
<dbReference type="InterPro" id="IPR000157">
    <property type="entry name" value="TIR_dom"/>
</dbReference>
<keyword evidence="3" id="KW-0520">NAD</keyword>
<dbReference type="SUPFAM" id="SSF52200">
    <property type="entry name" value="Toll/Interleukin receptor TIR domain"/>
    <property type="match status" value="1"/>
</dbReference>
<name>A0ABU6QJ47_9FABA</name>
<reference evidence="6 7" key="1">
    <citation type="journal article" date="2023" name="Plants (Basel)">
        <title>Bridging the Gap: Combining Genomics and Transcriptomics Approaches to Understand Stylosanthes scabra, an Orphan Legume from the Brazilian Caatinga.</title>
        <authorList>
            <person name="Ferreira-Neto J.R.C."/>
            <person name="da Silva M.D."/>
            <person name="Binneck E."/>
            <person name="de Melo N.F."/>
            <person name="da Silva R.H."/>
            <person name="de Melo A.L.T.M."/>
            <person name="Pandolfi V."/>
            <person name="Bustamante F.O."/>
            <person name="Brasileiro-Vidal A.C."/>
            <person name="Benko-Iseppon A.M."/>
        </authorList>
    </citation>
    <scope>NUCLEOTIDE SEQUENCE [LARGE SCALE GENOMIC DNA]</scope>
    <source>
        <tissue evidence="6">Leaves</tissue>
    </source>
</reference>
<dbReference type="Pfam" id="PF01582">
    <property type="entry name" value="TIR"/>
    <property type="match status" value="1"/>
</dbReference>
<feature type="domain" description="TIR" evidence="5">
    <location>
        <begin position="16"/>
        <end position="182"/>
    </location>
</feature>
<evidence type="ECO:0000256" key="1">
    <source>
        <dbReference type="ARBA" id="ARBA00011982"/>
    </source>
</evidence>
<proteinExistence type="predicted"/>
<dbReference type="Gene3D" id="3.40.50.10140">
    <property type="entry name" value="Toll/interleukin-1 receptor homology (TIR) domain"/>
    <property type="match status" value="1"/>
</dbReference>
<comment type="caution">
    <text evidence="6">The sequence shown here is derived from an EMBL/GenBank/DDBJ whole genome shotgun (WGS) entry which is preliminary data.</text>
</comment>
<keyword evidence="7" id="KW-1185">Reference proteome</keyword>
<dbReference type="PROSITE" id="PS50104">
    <property type="entry name" value="TIR"/>
    <property type="match status" value="1"/>
</dbReference>
<dbReference type="PANTHER" id="PTHR32009:SF39">
    <property type="entry name" value="TIR DOMAIN-CONTAINING PROTEIN"/>
    <property type="match status" value="1"/>
</dbReference>
<keyword evidence="2" id="KW-0378">Hydrolase</keyword>
<accession>A0ABU6QJ47</accession>
<evidence type="ECO:0000313" key="6">
    <source>
        <dbReference type="EMBL" id="MED6111914.1"/>
    </source>
</evidence>
<dbReference type="EMBL" id="JASCZI010000456">
    <property type="protein sequence ID" value="MED6111914.1"/>
    <property type="molecule type" value="Genomic_DNA"/>
</dbReference>
<sequence>MAGSSSDHDATPLSYFKYDVFLSFRGYTRFGFTDTLYHALINKRIDTFRDSEELRIGEELEGSLLEPIERSRMSILILCDEYPSSHWCLDELFKIMECSDNGRKRLVLPIYFLVAKSDVQFQRNTYETAMAAHEEKGRYNHKLEAWKSALSEVGKIYGQRCDKNTPWGIAIDNIVEEVSKRLPPLPLYIDRPLGLDSELEEAKSLLEIDSRATCFMLGIHGDGDEISICITRLGLTL</sequence>
<organism evidence="6 7">
    <name type="scientific">Stylosanthes scabra</name>
    <dbReference type="NCBI Taxonomy" id="79078"/>
    <lineage>
        <taxon>Eukaryota</taxon>
        <taxon>Viridiplantae</taxon>
        <taxon>Streptophyta</taxon>
        <taxon>Embryophyta</taxon>
        <taxon>Tracheophyta</taxon>
        <taxon>Spermatophyta</taxon>
        <taxon>Magnoliopsida</taxon>
        <taxon>eudicotyledons</taxon>
        <taxon>Gunneridae</taxon>
        <taxon>Pentapetalae</taxon>
        <taxon>rosids</taxon>
        <taxon>fabids</taxon>
        <taxon>Fabales</taxon>
        <taxon>Fabaceae</taxon>
        <taxon>Papilionoideae</taxon>
        <taxon>50 kb inversion clade</taxon>
        <taxon>dalbergioids sensu lato</taxon>
        <taxon>Dalbergieae</taxon>
        <taxon>Pterocarpus clade</taxon>
        <taxon>Stylosanthes</taxon>
    </lineage>
</organism>
<evidence type="ECO:0000313" key="7">
    <source>
        <dbReference type="Proteomes" id="UP001341840"/>
    </source>
</evidence>
<comment type="catalytic activity">
    <reaction evidence="4">
        <text>NAD(+) + H2O = ADP-D-ribose + nicotinamide + H(+)</text>
        <dbReference type="Rhea" id="RHEA:16301"/>
        <dbReference type="ChEBI" id="CHEBI:15377"/>
        <dbReference type="ChEBI" id="CHEBI:15378"/>
        <dbReference type="ChEBI" id="CHEBI:17154"/>
        <dbReference type="ChEBI" id="CHEBI:57540"/>
        <dbReference type="ChEBI" id="CHEBI:57967"/>
        <dbReference type="EC" id="3.2.2.6"/>
    </reaction>
    <physiologicalReaction direction="left-to-right" evidence="4">
        <dbReference type="Rhea" id="RHEA:16302"/>
    </physiologicalReaction>
</comment>
<dbReference type="EC" id="3.2.2.6" evidence="1"/>
<evidence type="ECO:0000256" key="3">
    <source>
        <dbReference type="ARBA" id="ARBA00023027"/>
    </source>
</evidence>
<evidence type="ECO:0000256" key="4">
    <source>
        <dbReference type="ARBA" id="ARBA00047304"/>
    </source>
</evidence>
<evidence type="ECO:0000259" key="5">
    <source>
        <dbReference type="PROSITE" id="PS50104"/>
    </source>
</evidence>
<protein>
    <recommendedName>
        <fullName evidence="1">ADP-ribosyl cyclase/cyclic ADP-ribose hydrolase</fullName>
        <ecNumber evidence="1">3.2.2.6</ecNumber>
    </recommendedName>
</protein>
<evidence type="ECO:0000256" key="2">
    <source>
        <dbReference type="ARBA" id="ARBA00022801"/>
    </source>
</evidence>
<gene>
    <name evidence="6" type="ORF">PIB30_056691</name>
</gene>
<dbReference type="PANTHER" id="PTHR32009">
    <property type="entry name" value="TMV RESISTANCE PROTEIN N-LIKE"/>
    <property type="match status" value="1"/>
</dbReference>
<dbReference type="Proteomes" id="UP001341840">
    <property type="component" value="Unassembled WGS sequence"/>
</dbReference>